<keyword evidence="4" id="KW-1185">Reference proteome</keyword>
<evidence type="ECO:0000313" key="4">
    <source>
        <dbReference type="Proteomes" id="UP000693672"/>
    </source>
</evidence>
<dbReference type="GO" id="GO:0030313">
    <property type="term" value="C:cell envelope"/>
    <property type="evidence" value="ECO:0007669"/>
    <property type="project" value="UniProtKB-SubCell"/>
</dbReference>
<comment type="caution">
    <text evidence="3">The sequence shown here is derived from an EMBL/GenBank/DDBJ whole genome shotgun (WGS) entry which is preliminary data.</text>
</comment>
<proteinExistence type="predicted"/>
<accession>A0A916K8Y2</accession>
<organism evidence="3 4">
    <name type="scientific">Paenibacillus solanacearum</name>
    <dbReference type="NCBI Taxonomy" id="2048548"/>
    <lineage>
        <taxon>Bacteria</taxon>
        <taxon>Bacillati</taxon>
        <taxon>Bacillota</taxon>
        <taxon>Bacilli</taxon>
        <taxon>Bacillales</taxon>
        <taxon>Paenibacillaceae</taxon>
        <taxon>Paenibacillus</taxon>
    </lineage>
</organism>
<dbReference type="PANTHER" id="PTHR32347">
    <property type="entry name" value="EFFLUX SYSTEM COMPONENT YKNX-RELATED"/>
    <property type="match status" value="1"/>
</dbReference>
<evidence type="ECO:0000256" key="1">
    <source>
        <dbReference type="ARBA" id="ARBA00004196"/>
    </source>
</evidence>
<evidence type="ECO:0000256" key="2">
    <source>
        <dbReference type="ARBA" id="ARBA00023054"/>
    </source>
</evidence>
<dbReference type="Proteomes" id="UP000693672">
    <property type="component" value="Unassembled WGS sequence"/>
</dbReference>
<keyword evidence="2" id="KW-0175">Coiled coil</keyword>
<evidence type="ECO:0008006" key="5">
    <source>
        <dbReference type="Google" id="ProtNLM"/>
    </source>
</evidence>
<comment type="subcellular location">
    <subcellularLocation>
        <location evidence="1">Cell envelope</location>
    </subcellularLocation>
</comment>
<dbReference type="InterPro" id="IPR050465">
    <property type="entry name" value="UPF0194_transport"/>
</dbReference>
<protein>
    <recommendedName>
        <fullName evidence="5">Efflux RND transporter periplasmic adaptor subunit</fullName>
    </recommendedName>
</protein>
<gene>
    <name evidence="3" type="ORF">PAESOLCIP111_04928</name>
</gene>
<name>A0A916K8Y2_9BACL</name>
<evidence type="ECO:0000313" key="3">
    <source>
        <dbReference type="EMBL" id="CAG7645354.1"/>
    </source>
</evidence>
<sequence>MWNKVNAAGGRRLWTPLALTVALSAVLSGCSLLPREEEALKPPLVKPVKENFELYEVRRGNITKQVTGVGTFASDRLQYLYFPESGGRLNAMNVSLGTKVAVGDVIAQLETGDLASKVKQQELVVEKAKILLEQAKEEQRGDAASIRLKLLDVQKEQIQLDLLNGQLQRAKLVSSVDGIVTFVDPIKQGDPVTAYKTLVTVSDPKRMKLVYEFSNLADLTGIQIGMQADVKIKGKPFQGQVVQIPATAPQSDVKAVNDKNAKTVVISVADLPPEVSIGNNADITIVTEQRENILIIPKVGLRSYLGRDYVQVLEGDSRKEIDVEKGVVSSTEVEIRKGLKEGQKVILNN</sequence>
<dbReference type="PROSITE" id="PS51257">
    <property type="entry name" value="PROKAR_LIPOPROTEIN"/>
    <property type="match status" value="1"/>
</dbReference>
<dbReference type="AlphaFoldDB" id="A0A916K8Y2"/>
<reference evidence="3" key="1">
    <citation type="submission" date="2021-06" db="EMBL/GenBank/DDBJ databases">
        <authorList>
            <person name="Criscuolo A."/>
        </authorList>
    </citation>
    <scope>NUCLEOTIDE SEQUENCE</scope>
    <source>
        <strain evidence="3">CIP111600</strain>
    </source>
</reference>
<dbReference type="RefSeq" id="WP_425517375.1">
    <property type="nucleotide sequence ID" value="NZ_CAJVAS010000031.1"/>
</dbReference>
<dbReference type="EMBL" id="CAJVAS010000031">
    <property type="protein sequence ID" value="CAG7645354.1"/>
    <property type="molecule type" value="Genomic_DNA"/>
</dbReference>